<dbReference type="Pfam" id="PF12838">
    <property type="entry name" value="Fer4_7"/>
    <property type="match status" value="1"/>
</dbReference>
<dbReference type="RefSeq" id="WP_262431950.1">
    <property type="nucleotide sequence ID" value="NZ_JACRTE010000006.1"/>
</dbReference>
<dbReference type="PROSITE" id="PS00198">
    <property type="entry name" value="4FE4S_FER_1"/>
    <property type="match status" value="1"/>
</dbReference>
<reference evidence="5" key="1">
    <citation type="submission" date="2020-08" db="EMBL/GenBank/DDBJ databases">
        <title>Genome public.</title>
        <authorList>
            <person name="Liu C."/>
            <person name="Sun Q."/>
        </authorList>
    </citation>
    <scope>NUCLEOTIDE SEQUENCE</scope>
    <source>
        <strain evidence="5">NSJ-50</strain>
    </source>
</reference>
<dbReference type="PANTHER" id="PTHR31332">
    <property type="entry name" value="7-HYDROXYMETHYL CHLOROPHYLL A REDUCTASE, CHLOROPLASTIC"/>
    <property type="match status" value="1"/>
</dbReference>
<dbReference type="EMBL" id="JACRTE010000006">
    <property type="protein sequence ID" value="MBC8596480.1"/>
    <property type="molecule type" value="Genomic_DNA"/>
</dbReference>
<dbReference type="PROSITE" id="PS51379">
    <property type="entry name" value="4FE4S_FER_2"/>
    <property type="match status" value="2"/>
</dbReference>
<keyword evidence="1" id="KW-0479">Metal-binding</keyword>
<comment type="caution">
    <text evidence="5">The sequence shown here is derived from an EMBL/GenBank/DDBJ whole genome shotgun (WGS) entry which is preliminary data.</text>
</comment>
<evidence type="ECO:0000256" key="1">
    <source>
        <dbReference type="ARBA" id="ARBA00022723"/>
    </source>
</evidence>
<dbReference type="Pfam" id="PF04422">
    <property type="entry name" value="FrhB_FdhB_N"/>
    <property type="match status" value="1"/>
</dbReference>
<accession>A0A926F9L4</accession>
<feature type="domain" description="4Fe-4S ferredoxin-type" evidence="4">
    <location>
        <begin position="5"/>
        <end position="34"/>
    </location>
</feature>
<keyword evidence="6" id="KW-1185">Reference proteome</keyword>
<dbReference type="SUPFAM" id="SSF54862">
    <property type="entry name" value="4Fe-4S ferredoxins"/>
    <property type="match status" value="1"/>
</dbReference>
<dbReference type="InterPro" id="IPR007525">
    <property type="entry name" value="FrhB_FdhB_C"/>
</dbReference>
<dbReference type="GO" id="GO:0046872">
    <property type="term" value="F:metal ion binding"/>
    <property type="evidence" value="ECO:0007669"/>
    <property type="project" value="UniProtKB-KW"/>
</dbReference>
<dbReference type="InterPro" id="IPR045220">
    <property type="entry name" value="FRHB/FDHB/HCAR-like"/>
</dbReference>
<dbReference type="InterPro" id="IPR007516">
    <property type="entry name" value="Co_F420_Hydgase/DH_bsu_N"/>
</dbReference>
<dbReference type="InterPro" id="IPR017900">
    <property type="entry name" value="4Fe4S_Fe_S_CS"/>
</dbReference>
<gene>
    <name evidence="5" type="ORF">H8706_06315</name>
</gene>
<evidence type="ECO:0000259" key="4">
    <source>
        <dbReference type="PROSITE" id="PS51379"/>
    </source>
</evidence>
<dbReference type="Proteomes" id="UP000647416">
    <property type="component" value="Unassembled WGS sequence"/>
</dbReference>
<dbReference type="Pfam" id="PF04432">
    <property type="entry name" value="FrhB_FdhB_C"/>
    <property type="match status" value="1"/>
</dbReference>
<dbReference type="GO" id="GO:0051536">
    <property type="term" value="F:iron-sulfur cluster binding"/>
    <property type="evidence" value="ECO:0007669"/>
    <property type="project" value="UniProtKB-KW"/>
</dbReference>
<feature type="non-terminal residue" evidence="5">
    <location>
        <position position="273"/>
    </location>
</feature>
<dbReference type="InterPro" id="IPR017896">
    <property type="entry name" value="4Fe4S_Fe-S-bd"/>
</dbReference>
<evidence type="ECO:0000256" key="3">
    <source>
        <dbReference type="ARBA" id="ARBA00023014"/>
    </source>
</evidence>
<organism evidence="5 6">
    <name type="scientific">Qingrenia yutianensis</name>
    <dbReference type="NCBI Taxonomy" id="2763676"/>
    <lineage>
        <taxon>Bacteria</taxon>
        <taxon>Bacillati</taxon>
        <taxon>Bacillota</taxon>
        <taxon>Clostridia</taxon>
        <taxon>Eubacteriales</taxon>
        <taxon>Oscillospiraceae</taxon>
        <taxon>Qingrenia</taxon>
    </lineage>
</organism>
<sequence length="273" mass="30557">MSKSIQQVVNSGQCCSCGICTGVCPKSAISLEMKKGIPTPRIHEENCIQCGLCVDVCPGKSGIDEAVSLKSNEVKTYCIGDYKATEICHTTNEALLKKATSGGVISSIISTLLREKSVYGYVAAFVVKSNNFETTVKTEICKEPEQVTGSEKSRYISVSQEDVVRYMLAHREEKIIVTGTSCAIQGISNVIRKFHLKRENYLLIGLFCDKLMTYHVWDYFNSIHNNEGILTELYFRDKEKNGWPGDLKLVQKNTTEVLPKKMRSQVKDFFCHP</sequence>
<name>A0A926F9L4_9FIRM</name>
<protein>
    <submittedName>
        <fullName evidence="5">4Fe-4S binding protein</fullName>
    </submittedName>
</protein>
<keyword evidence="2" id="KW-0408">Iron</keyword>
<dbReference type="GO" id="GO:0052592">
    <property type="term" value="F:oxidoreductase activity, acting on CH or CH2 groups, with an iron-sulfur protein as acceptor"/>
    <property type="evidence" value="ECO:0007669"/>
    <property type="project" value="TreeGrafter"/>
</dbReference>
<evidence type="ECO:0000313" key="5">
    <source>
        <dbReference type="EMBL" id="MBC8596480.1"/>
    </source>
</evidence>
<evidence type="ECO:0000256" key="2">
    <source>
        <dbReference type="ARBA" id="ARBA00023004"/>
    </source>
</evidence>
<keyword evidence="3" id="KW-0411">Iron-sulfur</keyword>
<dbReference type="AlphaFoldDB" id="A0A926F9L4"/>
<proteinExistence type="predicted"/>
<dbReference type="PANTHER" id="PTHR31332:SF0">
    <property type="entry name" value="7-HYDROXYMETHYL CHLOROPHYLL A REDUCTASE, CHLOROPLASTIC"/>
    <property type="match status" value="1"/>
</dbReference>
<feature type="domain" description="4Fe-4S ferredoxin-type" evidence="4">
    <location>
        <begin position="38"/>
        <end position="66"/>
    </location>
</feature>
<dbReference type="Gene3D" id="3.30.70.20">
    <property type="match status" value="1"/>
</dbReference>
<evidence type="ECO:0000313" key="6">
    <source>
        <dbReference type="Proteomes" id="UP000647416"/>
    </source>
</evidence>